<dbReference type="Gene3D" id="1.20.1250.20">
    <property type="entry name" value="MFS general substrate transporter like domains"/>
    <property type="match status" value="1"/>
</dbReference>
<dbReference type="Gene3D" id="1.20.1720.10">
    <property type="entry name" value="Multidrug resistance protein D"/>
    <property type="match status" value="1"/>
</dbReference>
<feature type="transmembrane region" description="Helical" evidence="5">
    <location>
        <begin position="223"/>
        <end position="242"/>
    </location>
</feature>
<comment type="caution">
    <text evidence="7">The sequence shown here is derived from an EMBL/GenBank/DDBJ whole genome shotgun (WGS) entry which is preliminary data.</text>
</comment>
<name>A0ABV3G3G8_9NOCA</name>
<dbReference type="PROSITE" id="PS50850">
    <property type="entry name" value="MFS"/>
    <property type="match status" value="1"/>
</dbReference>
<keyword evidence="3 5" id="KW-1133">Transmembrane helix</keyword>
<keyword evidence="8" id="KW-1185">Reference proteome</keyword>
<evidence type="ECO:0000313" key="7">
    <source>
        <dbReference type="EMBL" id="MEV0712200.1"/>
    </source>
</evidence>
<dbReference type="EMBL" id="JBFAKC010000019">
    <property type="protein sequence ID" value="MEV0712200.1"/>
    <property type="molecule type" value="Genomic_DNA"/>
</dbReference>
<dbReference type="SUPFAM" id="SSF103473">
    <property type="entry name" value="MFS general substrate transporter"/>
    <property type="match status" value="1"/>
</dbReference>
<feature type="transmembrane region" description="Helical" evidence="5">
    <location>
        <begin position="157"/>
        <end position="182"/>
    </location>
</feature>
<feature type="transmembrane region" description="Helical" evidence="5">
    <location>
        <begin position="194"/>
        <end position="217"/>
    </location>
</feature>
<feature type="transmembrane region" description="Helical" evidence="5">
    <location>
        <begin position="386"/>
        <end position="406"/>
    </location>
</feature>
<feature type="transmembrane region" description="Helical" evidence="5">
    <location>
        <begin position="458"/>
        <end position="475"/>
    </location>
</feature>
<feature type="domain" description="Major facilitator superfamily (MFS) profile" evidence="6">
    <location>
        <begin position="66"/>
        <end position="562"/>
    </location>
</feature>
<evidence type="ECO:0000256" key="2">
    <source>
        <dbReference type="ARBA" id="ARBA00022692"/>
    </source>
</evidence>
<evidence type="ECO:0000256" key="4">
    <source>
        <dbReference type="ARBA" id="ARBA00023136"/>
    </source>
</evidence>
<sequence>MPDALRGGDHRPELRGRAEATTTTLLRLAGTVTLPDTVAPTDDFGQYPVRVGSTDDAPGTARPRIALAAVTTVLFVTFLDTTVVSVALGDIRRELDADVVLLQWVVNAYTVVFAGLMLAGGSLGDRWGRKRVMIVGLVVFCAGSVIAALAASTPALIAGRAVMGVGAAASEPGTLSVLRHIFPRERARARAIGVWAAVSGLALAAGPVVGAALVDAYGWRSIFWFNLIIGAGALAAAAWSVPESVDPNPGPFDRAGLLLGATFLAAVIYAATAGADRGYTAAPVLSLFALGAIAFAGFVAVESRARAPLLDFRYLRPPAVRGALVVAFAVYFGIFSIFFFTALYLQVMQSYSGARTAVVFAPMAVAIVGGSLAAGSWVARRGAHGPMIIGCVVGACGILLTRRVLAGPLHDLPLAAAMAVAGAGFGLAVVPLTSSVLSGVPARHSGMAAAVTNTMRQVGSAVGVAVLGAVVNSFLTSDLRTRMSELGLPAELQPDAIDAVERGRIPEGVDITAYLRYASKVPEVLETGKVAFHHGLDVALLISAILILAAAAFTALDTAASRRGRFSSP</sequence>
<dbReference type="RefSeq" id="WP_355084501.1">
    <property type="nucleotide sequence ID" value="NZ_JBEXKW010000009.1"/>
</dbReference>
<reference evidence="7 8" key="1">
    <citation type="submission" date="2024-06" db="EMBL/GenBank/DDBJ databases">
        <title>The Natural Products Discovery Center: Release of the First 8490 Sequenced Strains for Exploring Actinobacteria Biosynthetic Diversity.</title>
        <authorList>
            <person name="Kalkreuter E."/>
            <person name="Kautsar S.A."/>
            <person name="Yang D."/>
            <person name="Bader C.D."/>
            <person name="Teijaro C.N."/>
            <person name="Fluegel L."/>
            <person name="Davis C.M."/>
            <person name="Simpson J.R."/>
            <person name="Lauterbach L."/>
            <person name="Steele A.D."/>
            <person name="Gui C."/>
            <person name="Meng S."/>
            <person name="Li G."/>
            <person name="Viehrig K."/>
            <person name="Ye F."/>
            <person name="Su P."/>
            <person name="Kiefer A.F."/>
            <person name="Nichols A."/>
            <person name="Cepeda A.J."/>
            <person name="Yan W."/>
            <person name="Fan B."/>
            <person name="Jiang Y."/>
            <person name="Adhikari A."/>
            <person name="Zheng C.-J."/>
            <person name="Schuster L."/>
            <person name="Cowan T.M."/>
            <person name="Smanski M.J."/>
            <person name="Chevrette M.G."/>
            <person name="De Carvalho L.P.S."/>
            <person name="Shen B."/>
        </authorList>
    </citation>
    <scope>NUCLEOTIDE SEQUENCE [LARGE SCALE GENOMIC DNA]</scope>
    <source>
        <strain evidence="7 8">NPDC050403</strain>
    </source>
</reference>
<feature type="transmembrane region" description="Helical" evidence="5">
    <location>
        <begin position="412"/>
        <end position="437"/>
    </location>
</feature>
<evidence type="ECO:0000256" key="5">
    <source>
        <dbReference type="SAM" id="Phobius"/>
    </source>
</evidence>
<protein>
    <submittedName>
        <fullName evidence="7">MFS transporter</fullName>
    </submittedName>
</protein>
<evidence type="ECO:0000256" key="3">
    <source>
        <dbReference type="ARBA" id="ARBA00022989"/>
    </source>
</evidence>
<feature type="transmembrane region" description="Helical" evidence="5">
    <location>
        <begin position="322"/>
        <end position="345"/>
    </location>
</feature>
<keyword evidence="2 5" id="KW-0812">Transmembrane</keyword>
<evidence type="ECO:0000313" key="8">
    <source>
        <dbReference type="Proteomes" id="UP001551695"/>
    </source>
</evidence>
<feature type="transmembrane region" description="Helical" evidence="5">
    <location>
        <begin position="281"/>
        <end position="301"/>
    </location>
</feature>
<gene>
    <name evidence="7" type="ORF">AB0I48_32030</name>
</gene>
<evidence type="ECO:0000256" key="1">
    <source>
        <dbReference type="ARBA" id="ARBA00004651"/>
    </source>
</evidence>
<evidence type="ECO:0000259" key="6">
    <source>
        <dbReference type="PROSITE" id="PS50850"/>
    </source>
</evidence>
<keyword evidence="4 5" id="KW-0472">Membrane</keyword>
<proteinExistence type="predicted"/>
<feature type="transmembrane region" description="Helical" evidence="5">
    <location>
        <begin position="538"/>
        <end position="556"/>
    </location>
</feature>
<dbReference type="CDD" id="cd17321">
    <property type="entry name" value="MFS_MMR_MDR_like"/>
    <property type="match status" value="1"/>
</dbReference>
<dbReference type="InterPro" id="IPR011701">
    <property type="entry name" value="MFS"/>
</dbReference>
<feature type="transmembrane region" description="Helical" evidence="5">
    <location>
        <begin position="65"/>
        <end position="88"/>
    </location>
</feature>
<dbReference type="InterPro" id="IPR020846">
    <property type="entry name" value="MFS_dom"/>
</dbReference>
<comment type="subcellular location">
    <subcellularLocation>
        <location evidence="1">Cell membrane</location>
        <topology evidence="1">Multi-pass membrane protein</topology>
    </subcellularLocation>
</comment>
<dbReference type="PANTHER" id="PTHR42718">
    <property type="entry name" value="MAJOR FACILITATOR SUPERFAMILY MULTIDRUG TRANSPORTER MFSC"/>
    <property type="match status" value="1"/>
</dbReference>
<feature type="transmembrane region" description="Helical" evidence="5">
    <location>
        <begin position="357"/>
        <end position="379"/>
    </location>
</feature>
<accession>A0ABV3G3G8</accession>
<feature type="transmembrane region" description="Helical" evidence="5">
    <location>
        <begin position="132"/>
        <end position="151"/>
    </location>
</feature>
<feature type="transmembrane region" description="Helical" evidence="5">
    <location>
        <begin position="254"/>
        <end position="275"/>
    </location>
</feature>
<dbReference type="InterPro" id="IPR036259">
    <property type="entry name" value="MFS_trans_sf"/>
</dbReference>
<dbReference type="PANTHER" id="PTHR42718:SF40">
    <property type="entry name" value="METHYLENOMYCIN A RESISTANCE PROTEIN"/>
    <property type="match status" value="1"/>
</dbReference>
<dbReference type="Proteomes" id="UP001551695">
    <property type="component" value="Unassembled WGS sequence"/>
</dbReference>
<dbReference type="Pfam" id="PF07690">
    <property type="entry name" value="MFS_1"/>
    <property type="match status" value="1"/>
</dbReference>
<dbReference type="PRINTS" id="PR01036">
    <property type="entry name" value="TCRTETB"/>
</dbReference>
<organism evidence="7 8">
    <name type="scientific">Nocardia aurea</name>
    <dbReference type="NCBI Taxonomy" id="2144174"/>
    <lineage>
        <taxon>Bacteria</taxon>
        <taxon>Bacillati</taxon>
        <taxon>Actinomycetota</taxon>
        <taxon>Actinomycetes</taxon>
        <taxon>Mycobacteriales</taxon>
        <taxon>Nocardiaceae</taxon>
        <taxon>Nocardia</taxon>
    </lineage>
</organism>
<feature type="transmembrane region" description="Helical" evidence="5">
    <location>
        <begin position="100"/>
        <end position="120"/>
    </location>
</feature>